<evidence type="ECO:0000256" key="4">
    <source>
        <dbReference type="ARBA" id="ARBA00022723"/>
    </source>
</evidence>
<dbReference type="GO" id="GO:0046872">
    <property type="term" value="F:metal ion binding"/>
    <property type="evidence" value="ECO:0007669"/>
    <property type="project" value="UniProtKB-KW"/>
</dbReference>
<dbReference type="NCBIfam" id="TIGR00506">
    <property type="entry name" value="ribB"/>
    <property type="match status" value="1"/>
</dbReference>
<dbReference type="InterPro" id="IPR017945">
    <property type="entry name" value="DHBP_synth_RibB-like_a/b_dom"/>
</dbReference>
<comment type="function">
    <text evidence="1 5">Catalyzes the conversion of D-ribulose 5-phosphate to formate and 3,4-dihydroxy-2-butanone 4-phosphate.</text>
</comment>
<dbReference type="PANTHER" id="PTHR21327">
    <property type="entry name" value="GTP CYCLOHYDROLASE II-RELATED"/>
    <property type="match status" value="1"/>
</dbReference>
<dbReference type="OrthoDB" id="9793111at2"/>
<dbReference type="GO" id="GO:0005829">
    <property type="term" value="C:cytosol"/>
    <property type="evidence" value="ECO:0007669"/>
    <property type="project" value="TreeGrafter"/>
</dbReference>
<sequence length="296" mass="30552">MNTTPITAEAATTATASPVTVNSVTVNSVTVNSVTASPGTTSTAADATNALLERAFAELRAGRPVLVADSASRENEVDAILAADRAEPRWIAWTIRHSSGFLCAPMPTERADQLDLPLMVPDNQDSFRTAYTVSVDAAVGVTTGISASDRALTLRTLGHIDAVAEDLIRPGHVIPLRAVDGGVLVRPGHTEAATDLVRLAGAGEVGAIAELVHDSGEVMRLPEAEQFAEAEGLVILHISDLIAWRRENDALAAPPAAAARPDVAPHPSVVARPAETAYVGTGPAAPAAAETALVAH</sequence>
<dbReference type="SUPFAM" id="SSF55821">
    <property type="entry name" value="YrdC/RibB"/>
    <property type="match status" value="1"/>
</dbReference>
<dbReference type="AlphaFoldDB" id="A0A7J5B9X9"/>
<comment type="pathway">
    <text evidence="2 5">Cofactor biosynthesis; riboflavin biosynthesis; 2-hydroxy-3-oxobutyl phosphate from D-ribulose 5-phosphate: step 1/1.</text>
</comment>
<name>A0A7J5B9X9_9MICO</name>
<dbReference type="GO" id="GO:0008686">
    <property type="term" value="F:3,4-dihydroxy-2-butanone-4-phosphate synthase activity"/>
    <property type="evidence" value="ECO:0007669"/>
    <property type="project" value="UniProtKB-EC"/>
</dbReference>
<comment type="catalytic activity">
    <reaction evidence="5">
        <text>D-ribulose 5-phosphate = (2S)-2-hydroxy-3-oxobutyl phosphate + formate + H(+)</text>
        <dbReference type="Rhea" id="RHEA:18457"/>
        <dbReference type="ChEBI" id="CHEBI:15378"/>
        <dbReference type="ChEBI" id="CHEBI:15740"/>
        <dbReference type="ChEBI" id="CHEBI:58121"/>
        <dbReference type="ChEBI" id="CHEBI:58830"/>
        <dbReference type="EC" id="4.1.99.12"/>
    </reaction>
</comment>
<evidence type="ECO:0000313" key="6">
    <source>
        <dbReference type="EMBL" id="KAB1642623.1"/>
    </source>
</evidence>
<organism evidence="6 7">
    <name type="scientific">Gulosibacter chungangensis</name>
    <dbReference type="NCBI Taxonomy" id="979746"/>
    <lineage>
        <taxon>Bacteria</taxon>
        <taxon>Bacillati</taxon>
        <taxon>Actinomycetota</taxon>
        <taxon>Actinomycetes</taxon>
        <taxon>Micrococcales</taxon>
        <taxon>Microbacteriaceae</taxon>
        <taxon>Gulosibacter</taxon>
    </lineage>
</organism>
<dbReference type="Gene3D" id="3.90.870.10">
    <property type="entry name" value="DHBP synthase"/>
    <property type="match status" value="1"/>
</dbReference>
<proteinExistence type="inferred from homology"/>
<keyword evidence="5" id="KW-0464">Manganese</keyword>
<dbReference type="InterPro" id="IPR000422">
    <property type="entry name" value="DHBP_synthase_RibB"/>
</dbReference>
<evidence type="ECO:0000256" key="2">
    <source>
        <dbReference type="ARBA" id="ARBA00004904"/>
    </source>
</evidence>
<reference evidence="6 7" key="1">
    <citation type="submission" date="2019-09" db="EMBL/GenBank/DDBJ databases">
        <title>Phylogeny of genus Pseudoclavibacter and closely related genus.</title>
        <authorList>
            <person name="Li Y."/>
        </authorList>
    </citation>
    <scope>NUCLEOTIDE SEQUENCE [LARGE SCALE GENOMIC DNA]</scope>
    <source>
        <strain evidence="6 7">KCTC 13959</strain>
    </source>
</reference>
<evidence type="ECO:0000256" key="3">
    <source>
        <dbReference type="ARBA" id="ARBA00022619"/>
    </source>
</evidence>
<dbReference type="Proteomes" id="UP000433493">
    <property type="component" value="Unassembled WGS sequence"/>
</dbReference>
<dbReference type="UniPathway" id="UPA00275">
    <property type="reaction ID" value="UER00399"/>
</dbReference>
<keyword evidence="5" id="KW-0460">Magnesium</keyword>
<dbReference type="PANTHER" id="PTHR21327:SF18">
    <property type="entry name" value="3,4-DIHYDROXY-2-BUTANONE 4-PHOSPHATE SYNTHASE"/>
    <property type="match status" value="1"/>
</dbReference>
<gene>
    <name evidence="6" type="primary">ribB</name>
    <name evidence="6" type="ORF">F8O05_09140</name>
</gene>
<dbReference type="EC" id="4.1.99.12" evidence="5"/>
<keyword evidence="7" id="KW-1185">Reference proteome</keyword>
<keyword evidence="4 5" id="KW-0479">Metal-binding</keyword>
<dbReference type="EMBL" id="WBKB01000005">
    <property type="protein sequence ID" value="KAB1642623.1"/>
    <property type="molecule type" value="Genomic_DNA"/>
</dbReference>
<comment type="cofactor">
    <cofactor evidence="5">
        <name>Mg(2+)</name>
        <dbReference type="ChEBI" id="CHEBI:18420"/>
    </cofactor>
    <cofactor evidence="5">
        <name>Mn(2+)</name>
        <dbReference type="ChEBI" id="CHEBI:29035"/>
    </cofactor>
    <text evidence="5">Binds 2 divalent metal cations per subunit. Magnesium or manganese.</text>
</comment>
<keyword evidence="3 5" id="KW-0686">Riboflavin biosynthesis</keyword>
<dbReference type="RefSeq" id="WP_158052426.1">
    <property type="nucleotide sequence ID" value="NZ_WBKB01000005.1"/>
</dbReference>
<evidence type="ECO:0000256" key="1">
    <source>
        <dbReference type="ARBA" id="ARBA00002284"/>
    </source>
</evidence>
<accession>A0A7J5B9X9</accession>
<keyword evidence="5 6" id="KW-0456">Lyase</keyword>
<protein>
    <recommendedName>
        <fullName evidence="5">3,4-dihydroxy-2-butanone 4-phosphate synthase</fullName>
        <shortName evidence="5">DHBP synthase</shortName>
        <ecNumber evidence="5">4.1.99.12</ecNumber>
    </recommendedName>
</protein>
<comment type="similarity">
    <text evidence="5">Belongs to the DHBP synthase family.</text>
</comment>
<evidence type="ECO:0000313" key="7">
    <source>
        <dbReference type="Proteomes" id="UP000433493"/>
    </source>
</evidence>
<dbReference type="GO" id="GO:0009231">
    <property type="term" value="P:riboflavin biosynthetic process"/>
    <property type="evidence" value="ECO:0007669"/>
    <property type="project" value="UniProtKB-UniPathway"/>
</dbReference>
<dbReference type="Pfam" id="PF00926">
    <property type="entry name" value="DHBP_synthase"/>
    <property type="match status" value="1"/>
</dbReference>
<comment type="subunit">
    <text evidence="5">Homodimer.</text>
</comment>
<comment type="caution">
    <text evidence="6">The sequence shown here is derived from an EMBL/GenBank/DDBJ whole genome shotgun (WGS) entry which is preliminary data.</text>
</comment>
<evidence type="ECO:0000256" key="5">
    <source>
        <dbReference type="RuleBase" id="RU003843"/>
    </source>
</evidence>